<evidence type="ECO:0000313" key="1">
    <source>
        <dbReference type="EMBL" id="KAK6794891.1"/>
    </source>
</evidence>
<protein>
    <submittedName>
        <fullName evidence="1">Uncharacterized protein</fullName>
    </submittedName>
</protein>
<organism evidence="1 2">
    <name type="scientific">Solanum bulbocastanum</name>
    <name type="common">Wild potato</name>
    <dbReference type="NCBI Taxonomy" id="147425"/>
    <lineage>
        <taxon>Eukaryota</taxon>
        <taxon>Viridiplantae</taxon>
        <taxon>Streptophyta</taxon>
        <taxon>Embryophyta</taxon>
        <taxon>Tracheophyta</taxon>
        <taxon>Spermatophyta</taxon>
        <taxon>Magnoliopsida</taxon>
        <taxon>eudicotyledons</taxon>
        <taxon>Gunneridae</taxon>
        <taxon>Pentapetalae</taxon>
        <taxon>asterids</taxon>
        <taxon>lamiids</taxon>
        <taxon>Solanales</taxon>
        <taxon>Solanaceae</taxon>
        <taxon>Solanoideae</taxon>
        <taxon>Solaneae</taxon>
        <taxon>Solanum</taxon>
    </lineage>
</organism>
<dbReference type="AlphaFoldDB" id="A0AAN8YK25"/>
<sequence length="75" mass="8395">MISSSHPVISAFHDYVKDRGVPSSSTPGSTFTWTRNVFAHLTLAILEDTSSSWNNLFLFIPFFIQSQNHSAFSDT</sequence>
<dbReference type="Proteomes" id="UP001371456">
    <property type="component" value="Unassembled WGS sequence"/>
</dbReference>
<comment type="caution">
    <text evidence="1">The sequence shown here is derived from an EMBL/GenBank/DDBJ whole genome shotgun (WGS) entry which is preliminary data.</text>
</comment>
<keyword evidence="2" id="KW-1185">Reference proteome</keyword>
<reference evidence="1 2" key="1">
    <citation type="submission" date="2024-02" db="EMBL/GenBank/DDBJ databases">
        <title>de novo genome assembly of Solanum bulbocastanum strain 11H21.</title>
        <authorList>
            <person name="Hosaka A.J."/>
        </authorList>
    </citation>
    <scope>NUCLEOTIDE SEQUENCE [LARGE SCALE GENOMIC DNA]</scope>
    <source>
        <tissue evidence="1">Young leaves</tissue>
    </source>
</reference>
<accession>A0AAN8YK25</accession>
<name>A0AAN8YK25_SOLBU</name>
<proteinExistence type="predicted"/>
<evidence type="ECO:0000313" key="2">
    <source>
        <dbReference type="Proteomes" id="UP001371456"/>
    </source>
</evidence>
<gene>
    <name evidence="1" type="ORF">RDI58_008344</name>
</gene>
<dbReference type="EMBL" id="JBANQN010000003">
    <property type="protein sequence ID" value="KAK6794891.1"/>
    <property type="molecule type" value="Genomic_DNA"/>
</dbReference>